<keyword evidence="1" id="KW-0472">Membrane</keyword>
<keyword evidence="1" id="KW-1133">Transmembrane helix</keyword>
<dbReference type="InterPro" id="IPR021759">
    <property type="entry name" value="WxLIP_HBD"/>
</dbReference>
<feature type="transmembrane region" description="Helical" evidence="1">
    <location>
        <begin position="233"/>
        <end position="253"/>
    </location>
</feature>
<proteinExistence type="predicted"/>
<organism evidence="4 5">
    <name type="scientific">Lacticaseibacillus nasuensis JCM 17158</name>
    <dbReference type="NCBI Taxonomy" id="1291734"/>
    <lineage>
        <taxon>Bacteria</taxon>
        <taxon>Bacillati</taxon>
        <taxon>Bacillota</taxon>
        <taxon>Bacilli</taxon>
        <taxon>Lactobacillales</taxon>
        <taxon>Lactobacillaceae</taxon>
        <taxon>Lacticaseibacillus</taxon>
    </lineage>
</organism>
<evidence type="ECO:0000256" key="1">
    <source>
        <dbReference type="SAM" id="Phobius"/>
    </source>
</evidence>
<dbReference type="PATRIC" id="fig|1291734.4.peg.711"/>
<reference evidence="4 5" key="1">
    <citation type="journal article" date="2015" name="Genome Announc.">
        <title>Expanding the biotechnology potential of lactobacilli through comparative genomics of 213 strains and associated genera.</title>
        <authorList>
            <person name="Sun Z."/>
            <person name="Harris H.M."/>
            <person name="McCann A."/>
            <person name="Guo C."/>
            <person name="Argimon S."/>
            <person name="Zhang W."/>
            <person name="Yang X."/>
            <person name="Jeffery I.B."/>
            <person name="Cooney J.C."/>
            <person name="Kagawa T.F."/>
            <person name="Liu W."/>
            <person name="Song Y."/>
            <person name="Salvetti E."/>
            <person name="Wrobel A."/>
            <person name="Rasinkangas P."/>
            <person name="Parkhill J."/>
            <person name="Rea M.C."/>
            <person name="O'Sullivan O."/>
            <person name="Ritari J."/>
            <person name="Douillard F.P."/>
            <person name="Paul Ross R."/>
            <person name="Yang R."/>
            <person name="Briner A.E."/>
            <person name="Felis G.E."/>
            <person name="de Vos W.M."/>
            <person name="Barrangou R."/>
            <person name="Klaenhammer T.R."/>
            <person name="Caufield P.W."/>
            <person name="Cui Y."/>
            <person name="Zhang H."/>
            <person name="O'Toole P.W."/>
        </authorList>
    </citation>
    <scope>NUCLEOTIDE SEQUENCE [LARGE SCALE GENOMIC DNA]</scope>
    <source>
        <strain evidence="4 5">JCM 17158</strain>
    </source>
</reference>
<evidence type="ECO:0000313" key="5">
    <source>
        <dbReference type="Proteomes" id="UP000051804"/>
    </source>
</evidence>
<dbReference type="AlphaFoldDB" id="A0A0R1JFC0"/>
<protein>
    <submittedName>
        <fullName evidence="4">Cell surface protein</fullName>
    </submittedName>
</protein>
<dbReference type="EMBL" id="AZDJ01000035">
    <property type="protein sequence ID" value="KRK69989.1"/>
    <property type="molecule type" value="Genomic_DNA"/>
</dbReference>
<name>A0A0R1JFC0_9LACO</name>
<comment type="caution">
    <text evidence="4">The sequence shown here is derived from an EMBL/GenBank/DDBJ whole genome shotgun (WGS) entry which is preliminary data.</text>
</comment>
<accession>A0A0R1JFC0</accession>
<keyword evidence="5" id="KW-1185">Reference proteome</keyword>
<dbReference type="Proteomes" id="UP000051804">
    <property type="component" value="Unassembled WGS sequence"/>
</dbReference>
<sequence length="265" mass="29285">MQVRVTPTTAWTNSNIQIDYGPGAPKDSSASTTLTKLMSSGQTVTLAPKATQRVSFTLRTPKAGLQGLVLGAIRAEDQKSYKQRTKGFAISNKFAMVLGVQVQTNKDLITQRLRLTGVKAGVQTNQAAVLATLSNPQPTILNRLQLKAKVMRRGETKALLTRSTTRNAMAPNSHATFAVFSRTALRPGKYTLDLVATNPGHRWHFKENFTITAAQATKINKQVHLKVKYQIPWPWLLIGLLMLIILILLILLLKRRRKDDSPAGH</sequence>
<evidence type="ECO:0000259" key="3">
    <source>
        <dbReference type="Pfam" id="PF11797"/>
    </source>
</evidence>
<dbReference type="STRING" id="1291734.FD02_GL000682"/>
<dbReference type="Pfam" id="PF06030">
    <property type="entry name" value="WxLIP_PGBD"/>
    <property type="match status" value="1"/>
</dbReference>
<dbReference type="Pfam" id="PF11797">
    <property type="entry name" value="WxLIP_HBD"/>
    <property type="match status" value="1"/>
</dbReference>
<keyword evidence="1" id="KW-0812">Transmembrane</keyword>
<gene>
    <name evidence="4" type="ORF">FD02_GL000682</name>
</gene>
<dbReference type="OrthoDB" id="2365961at2"/>
<feature type="domain" description="WxL Interacting Protein host binding" evidence="3">
    <location>
        <begin position="86"/>
        <end position="221"/>
    </location>
</feature>
<evidence type="ECO:0000313" key="4">
    <source>
        <dbReference type="EMBL" id="KRK69989.1"/>
    </source>
</evidence>
<dbReference type="InterPro" id="IPR010317">
    <property type="entry name" value="WxLIP_PGBD"/>
</dbReference>
<evidence type="ECO:0000259" key="2">
    <source>
        <dbReference type="Pfam" id="PF06030"/>
    </source>
</evidence>
<feature type="domain" description="WxL Interacting Protein peptidoglycan binding" evidence="2">
    <location>
        <begin position="2"/>
        <end position="76"/>
    </location>
</feature>